<dbReference type="AlphaFoldDB" id="A0A382BDZ8"/>
<gene>
    <name evidence="2" type="ORF">METZ01_LOCUS164703</name>
</gene>
<keyword evidence="1" id="KW-0812">Transmembrane</keyword>
<name>A0A382BDZ8_9ZZZZ</name>
<dbReference type="Pfam" id="PF09489">
    <property type="entry name" value="CbtB"/>
    <property type="match status" value="1"/>
</dbReference>
<dbReference type="EMBL" id="UINC01029326">
    <property type="protein sequence ID" value="SVB11849.1"/>
    <property type="molecule type" value="Genomic_DNA"/>
</dbReference>
<feature type="transmembrane region" description="Helical" evidence="1">
    <location>
        <begin position="12"/>
        <end position="35"/>
    </location>
</feature>
<organism evidence="2">
    <name type="scientific">marine metagenome</name>
    <dbReference type="NCBI Taxonomy" id="408172"/>
    <lineage>
        <taxon>unclassified sequences</taxon>
        <taxon>metagenomes</taxon>
        <taxon>ecological metagenomes</taxon>
    </lineage>
</organism>
<dbReference type="InterPro" id="IPR012667">
    <property type="entry name" value="CbtB_put"/>
</dbReference>
<accession>A0A382BDZ8</accession>
<keyword evidence="1" id="KW-0472">Membrane</keyword>
<reference evidence="2" key="1">
    <citation type="submission" date="2018-05" db="EMBL/GenBank/DDBJ databases">
        <authorList>
            <person name="Lanie J.A."/>
            <person name="Ng W.-L."/>
            <person name="Kazmierczak K.M."/>
            <person name="Andrzejewski T.M."/>
            <person name="Davidsen T.M."/>
            <person name="Wayne K.J."/>
            <person name="Tettelin H."/>
            <person name="Glass J.I."/>
            <person name="Rusch D."/>
            <person name="Podicherti R."/>
            <person name="Tsui H.-C.T."/>
            <person name="Winkler M.E."/>
        </authorList>
    </citation>
    <scope>NUCLEOTIDE SEQUENCE</scope>
</reference>
<sequence length="71" mass="7913">MPESKQVTKSIANVPLFSIIILSIVCVFGLFIVGYDQGHIFSVVQGEQAYVDQFIHELTHDIRHAAGFPCH</sequence>
<evidence type="ECO:0000313" key="2">
    <source>
        <dbReference type="EMBL" id="SVB11849.1"/>
    </source>
</evidence>
<evidence type="ECO:0000256" key="1">
    <source>
        <dbReference type="SAM" id="Phobius"/>
    </source>
</evidence>
<protein>
    <submittedName>
        <fullName evidence="2">Uncharacterized protein</fullName>
    </submittedName>
</protein>
<keyword evidence="1" id="KW-1133">Transmembrane helix</keyword>
<proteinExistence type="predicted"/>